<proteinExistence type="predicted"/>
<evidence type="ECO:0000313" key="2">
    <source>
        <dbReference type="EMBL" id="AFM25588.1"/>
    </source>
</evidence>
<dbReference type="RefSeq" id="WP_014810725.1">
    <property type="nucleotide sequence ID" value="NC_018025.1"/>
</dbReference>
<feature type="signal peptide" evidence="1">
    <location>
        <begin position="1"/>
        <end position="25"/>
    </location>
</feature>
<dbReference type="KEGG" id="dti:Desti_2919"/>
<dbReference type="STRING" id="706587.Desti_2919"/>
<evidence type="ECO:0000313" key="3">
    <source>
        <dbReference type="Proteomes" id="UP000006055"/>
    </source>
</evidence>
<dbReference type="AlphaFoldDB" id="I4C7P7"/>
<sequence>MGLKPYCLPICSLCAILITTFSAYGADSSYARETSPAVAERIQPVPYTIEPEKPSEEPESIYVPPPLTAPNDPCLPQLYTNWQEFAQEGRENRGFEFKTIRILIDRNRFELLVEGTTNDNTVHDIYRTFIALGDVHSPTPDGSFLINHVYCYPDVVFFDASGQPIPGLYNGFFAPLLVCDARGRCQRHRELGIHGLQAAAIPPGRHISPATFGAVSAGCIRVPDPCSLKKAIIAAAGVGPLKQNDRGSYHWLKKPVEVVIGDSYSVYEESDLASIIQGGLTHVQEGLKNLFDVFR</sequence>
<dbReference type="Proteomes" id="UP000006055">
    <property type="component" value="Chromosome"/>
</dbReference>
<accession>I4C7P7</accession>
<dbReference type="SUPFAM" id="SSF141523">
    <property type="entry name" value="L,D-transpeptidase catalytic domain-like"/>
    <property type="match status" value="1"/>
</dbReference>
<dbReference type="HOGENOM" id="CLU_942433_0_0_7"/>
<organism evidence="2 3">
    <name type="scientific">Desulfomonile tiedjei (strain ATCC 49306 / DSM 6799 / DCB-1)</name>
    <dbReference type="NCBI Taxonomy" id="706587"/>
    <lineage>
        <taxon>Bacteria</taxon>
        <taxon>Pseudomonadati</taxon>
        <taxon>Thermodesulfobacteriota</taxon>
        <taxon>Desulfomonilia</taxon>
        <taxon>Desulfomonilales</taxon>
        <taxon>Desulfomonilaceae</taxon>
        <taxon>Desulfomonile</taxon>
    </lineage>
</organism>
<keyword evidence="3" id="KW-1185">Reference proteome</keyword>
<keyword evidence="1" id="KW-0732">Signal</keyword>
<feature type="chain" id="PRO_5003687040" evidence="1">
    <location>
        <begin position="26"/>
        <end position="295"/>
    </location>
</feature>
<name>I4C7P7_DESTA</name>
<reference evidence="3" key="1">
    <citation type="submission" date="2012-06" db="EMBL/GenBank/DDBJ databases">
        <title>Complete sequence of chromosome of Desulfomonile tiedjei DSM 6799.</title>
        <authorList>
            <person name="Lucas S."/>
            <person name="Copeland A."/>
            <person name="Lapidus A."/>
            <person name="Glavina del Rio T."/>
            <person name="Dalin E."/>
            <person name="Tice H."/>
            <person name="Bruce D."/>
            <person name="Goodwin L."/>
            <person name="Pitluck S."/>
            <person name="Peters L."/>
            <person name="Ovchinnikova G."/>
            <person name="Zeytun A."/>
            <person name="Lu M."/>
            <person name="Kyrpides N."/>
            <person name="Mavromatis K."/>
            <person name="Ivanova N."/>
            <person name="Brettin T."/>
            <person name="Detter J.C."/>
            <person name="Han C."/>
            <person name="Larimer F."/>
            <person name="Land M."/>
            <person name="Hauser L."/>
            <person name="Markowitz V."/>
            <person name="Cheng J.-F."/>
            <person name="Hugenholtz P."/>
            <person name="Woyke T."/>
            <person name="Wu D."/>
            <person name="Spring S."/>
            <person name="Schroeder M."/>
            <person name="Brambilla E."/>
            <person name="Klenk H.-P."/>
            <person name="Eisen J.A."/>
        </authorList>
    </citation>
    <scope>NUCLEOTIDE SEQUENCE [LARGE SCALE GENOMIC DNA]</scope>
    <source>
        <strain evidence="3">ATCC 49306 / DSM 6799 / DCB-1</strain>
    </source>
</reference>
<protein>
    <submittedName>
        <fullName evidence="2">Ykud domain-containing protein</fullName>
    </submittedName>
</protein>
<dbReference type="InterPro" id="IPR038063">
    <property type="entry name" value="Transpep_catalytic_dom"/>
</dbReference>
<dbReference type="EMBL" id="CP003360">
    <property type="protein sequence ID" value="AFM25588.1"/>
    <property type="molecule type" value="Genomic_DNA"/>
</dbReference>
<gene>
    <name evidence="2" type="ordered locus">Desti_2919</name>
</gene>
<evidence type="ECO:0000256" key="1">
    <source>
        <dbReference type="SAM" id="SignalP"/>
    </source>
</evidence>